<dbReference type="AlphaFoldDB" id="A0A3E0WGF5"/>
<evidence type="ECO:0000313" key="2">
    <source>
        <dbReference type="Proteomes" id="UP000256488"/>
    </source>
</evidence>
<dbReference type="EMBL" id="NFZX01000099">
    <property type="protein sequence ID" value="RFA31818.1"/>
    <property type="molecule type" value="Genomic_DNA"/>
</dbReference>
<proteinExistence type="predicted"/>
<dbReference type="RefSeq" id="WP_116279774.1">
    <property type="nucleotide sequence ID" value="NZ_NFZX01000099.1"/>
</dbReference>
<comment type="caution">
    <text evidence="1">The sequence shown here is derived from an EMBL/GenBank/DDBJ whole genome shotgun (WGS) entry which is preliminary data.</text>
</comment>
<organism evidence="1 2">
    <name type="scientific">Virgibacillus dokdonensis</name>
    <dbReference type="NCBI Taxonomy" id="302167"/>
    <lineage>
        <taxon>Bacteria</taxon>
        <taxon>Bacillati</taxon>
        <taxon>Bacillota</taxon>
        <taxon>Bacilli</taxon>
        <taxon>Bacillales</taxon>
        <taxon>Bacillaceae</taxon>
        <taxon>Virgibacillus</taxon>
    </lineage>
</organism>
<evidence type="ECO:0000313" key="1">
    <source>
        <dbReference type="EMBL" id="RFA31818.1"/>
    </source>
</evidence>
<protein>
    <recommendedName>
        <fullName evidence="3">Replication initiation protein</fullName>
    </recommendedName>
</protein>
<reference evidence="1 2" key="1">
    <citation type="submission" date="2017-05" db="EMBL/GenBank/DDBJ databases">
        <title>Virgibacillus sp. AK90 isolated from a saltern of Kakinada, India.</title>
        <authorList>
            <person name="Gupta V."/>
            <person name="Sidhu C."/>
            <person name="Korpole S."/>
            <person name="Pinnaka A.K."/>
        </authorList>
    </citation>
    <scope>NUCLEOTIDE SEQUENCE [LARGE SCALE GENOMIC DNA]</scope>
    <source>
        <strain evidence="1 2">AK90</strain>
    </source>
</reference>
<sequence>MIHTFELNHITNETKVIKLLAEHYELNEIQELLVKSKRKKDTIDIPLSIPGLIAVSISYICNECFRFYLRVEPQSLIAGRRTINVFDCSFGSVKRLRTVLDESIEIISSTLPQSDRWFVSRIDFTKNLTSEYVRECVALAKKGKDPYRFEDTIDKSGSSYRKSKSVILNYYDKLDHITKKVDNFSFDKYLLEEAHNIYRIEVQCLNHKKLKHIREKFDLPRKSNLYDYLRTDIAEWAFFSYYDKVIGRGDYYSLAQVFKKIESTDLGSRKKKNIKNWLKLIAQAKGMTNAKKQFVDGTTLGRTQTVVQGCLDTFRSYEKVCEEIGINPVAIPKGWGIDYIPNPINSLDTSKKPRLNNERRKD</sequence>
<evidence type="ECO:0008006" key="3">
    <source>
        <dbReference type="Google" id="ProtNLM"/>
    </source>
</evidence>
<accession>A0A3E0WGF5</accession>
<gene>
    <name evidence="1" type="ORF">CAI16_19790</name>
</gene>
<name>A0A3E0WGF5_9BACI</name>
<dbReference type="Proteomes" id="UP000256488">
    <property type="component" value="Unassembled WGS sequence"/>
</dbReference>